<dbReference type="SMART" id="SM00957">
    <property type="entry name" value="SecA_DEAD"/>
    <property type="match status" value="1"/>
</dbReference>
<dbReference type="Pfam" id="PF21090">
    <property type="entry name" value="P-loop_SecA"/>
    <property type="match status" value="1"/>
</dbReference>
<dbReference type="GO" id="GO:0043952">
    <property type="term" value="P:protein transport by the Sec complex"/>
    <property type="evidence" value="ECO:0007669"/>
    <property type="project" value="TreeGrafter"/>
</dbReference>
<organism evidence="15 16">
    <name type="scientific">Halomonas lysinitropha</name>
    <dbReference type="NCBI Taxonomy" id="2607506"/>
    <lineage>
        <taxon>Bacteria</taxon>
        <taxon>Pseudomonadati</taxon>
        <taxon>Pseudomonadota</taxon>
        <taxon>Gammaproteobacteria</taxon>
        <taxon>Oceanospirillales</taxon>
        <taxon>Halomonadaceae</taxon>
        <taxon>Halomonas</taxon>
    </lineage>
</organism>
<dbReference type="Pfam" id="PF01043">
    <property type="entry name" value="SecA_PP_bind"/>
    <property type="match status" value="1"/>
</dbReference>
<dbReference type="SMART" id="SM00958">
    <property type="entry name" value="SecA_PP_bind"/>
    <property type="match status" value="1"/>
</dbReference>
<keyword evidence="9 11" id="KW-0811">Translocation</keyword>
<dbReference type="GO" id="GO:0005886">
    <property type="term" value="C:plasma membrane"/>
    <property type="evidence" value="ECO:0007669"/>
    <property type="project" value="UniProtKB-SubCell"/>
</dbReference>
<dbReference type="Gene3D" id="3.40.50.300">
    <property type="entry name" value="P-loop containing nucleotide triphosphate hydrolases"/>
    <property type="match status" value="2"/>
</dbReference>
<evidence type="ECO:0000256" key="9">
    <source>
        <dbReference type="ARBA" id="ARBA00023010"/>
    </source>
</evidence>
<reference evidence="15 16" key="1">
    <citation type="submission" date="2019-09" db="EMBL/GenBank/DDBJ databases">
        <authorList>
            <person name="Criscuolo A."/>
        </authorList>
    </citation>
    <scope>NUCLEOTIDE SEQUENCE [LARGE SCALE GENOMIC DNA]</scope>
    <source>
        <strain evidence="16">3(2)</strain>
    </source>
</reference>
<evidence type="ECO:0000313" key="15">
    <source>
        <dbReference type="EMBL" id="VVZ96989.1"/>
    </source>
</evidence>
<evidence type="ECO:0000313" key="16">
    <source>
        <dbReference type="Proteomes" id="UP000326725"/>
    </source>
</evidence>
<dbReference type="InterPro" id="IPR027417">
    <property type="entry name" value="P-loop_NTPase"/>
</dbReference>
<evidence type="ECO:0000256" key="3">
    <source>
        <dbReference type="ARBA" id="ARBA00022490"/>
    </source>
</evidence>
<dbReference type="Pfam" id="PF07517">
    <property type="entry name" value="SecA_DEAD"/>
    <property type="match status" value="1"/>
</dbReference>
<evidence type="ECO:0000259" key="14">
    <source>
        <dbReference type="PROSITE" id="PS51196"/>
    </source>
</evidence>
<sequence>MSDGAVQNLLPPPVLLPHRQDRHTTWIDRVESVAMALPARLEARRRLWRLTRVRDRVLARAPDFDRLSDAELSARIARIRDTLRSCGLQGAALVDAFAAIREQSTRTLELRHFPCQILGALVLLDGQVTEMDTGEGKTLTATLAAGAAAMAGLPTHVVTVNDYLAARDAETLSPLYRALGLTVGIIRTGLSPAQRRGAYAADITYASNAELAFDYLRDRLALGREAGNLRLKVERLARRGSLRGEVVMRGLHFAIVDEADSVLVDEARTPLIIATETDPTHERTWAERALTLADGLEAPADYIVHRDRRTVELTPAGRACLADAAEDLGGLWESSIRREESVRQALSARHLFHSGEHYILRDSKVQIVDEYTGRVLEDRSWNGGLHQLIEVKEGVEVTGRKHAVIRTSYQRFFRRYGRLAGMTGTAREVAGELRAVYRLNVLRVAPNRPSQRQQLPARYFATLVEKHAAIAARAAEMAGAGRPVLIGTRSVAASETLSTVLTQVGVPHDVLNAESEAEEAAIIAAAGTAGRVIVATNMAGRGVDISLGPGVEALGGLHVILSERHDARRIDRQLAGRTGRQGQRGSFEAMLSAQDPLLSSSREGGPFSAAMHRIGMKLHPAGAFGRAQRRAERMHGQMRKDLLKMDEMTGSMLSFTGDRE</sequence>
<dbReference type="EMBL" id="CABVOU010000043">
    <property type="protein sequence ID" value="VVZ96989.1"/>
    <property type="molecule type" value="Genomic_DNA"/>
</dbReference>
<feature type="binding site" evidence="11">
    <location>
        <begin position="134"/>
        <end position="138"/>
    </location>
    <ligand>
        <name>ATP</name>
        <dbReference type="ChEBI" id="CHEBI:30616"/>
    </ligand>
</feature>
<comment type="function">
    <text evidence="11">Part of the Sec protein translocase complex. Interacts with the SecYEG preprotein conducting channel. Has a central role in coupling the hydrolysis of ATP to the transfer of proteins into and across the cell membrane, serving both as a receptor for the preprotein-SecB complex and as an ATP-driven molecular motor driving the stepwise translocation of polypeptide chains across the membrane.</text>
</comment>
<evidence type="ECO:0000259" key="12">
    <source>
        <dbReference type="PROSITE" id="PS51192"/>
    </source>
</evidence>
<protein>
    <recommendedName>
        <fullName evidence="11">Protein translocase subunit SecA</fullName>
        <ecNumber evidence="11">7.4.2.8</ecNumber>
    </recommendedName>
</protein>
<keyword evidence="3 11" id="KW-0963">Cytoplasm</keyword>
<dbReference type="EC" id="7.4.2.8" evidence="11"/>
<keyword evidence="7 11" id="KW-0653">Protein transport</keyword>
<dbReference type="PRINTS" id="PR00906">
    <property type="entry name" value="SECA"/>
</dbReference>
<feature type="binding site" evidence="11">
    <location>
        <position position="116"/>
    </location>
    <ligand>
        <name>ATP</name>
        <dbReference type="ChEBI" id="CHEBI:30616"/>
    </ligand>
</feature>
<dbReference type="SMART" id="SM00490">
    <property type="entry name" value="HELICc"/>
    <property type="match status" value="1"/>
</dbReference>
<dbReference type="HAMAP" id="MF_01382">
    <property type="entry name" value="SecA"/>
    <property type="match status" value="1"/>
</dbReference>
<keyword evidence="5 11" id="KW-0547">Nucleotide-binding</keyword>
<dbReference type="GO" id="GO:0005829">
    <property type="term" value="C:cytosol"/>
    <property type="evidence" value="ECO:0007669"/>
    <property type="project" value="TreeGrafter"/>
</dbReference>
<keyword evidence="8 11" id="KW-1278">Translocase</keyword>
<keyword evidence="16" id="KW-1185">Reference proteome</keyword>
<dbReference type="GO" id="GO:0006605">
    <property type="term" value="P:protein targeting"/>
    <property type="evidence" value="ECO:0007669"/>
    <property type="project" value="UniProtKB-UniRule"/>
</dbReference>
<evidence type="ECO:0000256" key="5">
    <source>
        <dbReference type="ARBA" id="ARBA00022741"/>
    </source>
</evidence>
<dbReference type="PROSITE" id="PS51194">
    <property type="entry name" value="HELICASE_CTER"/>
    <property type="match status" value="1"/>
</dbReference>
<evidence type="ECO:0000259" key="13">
    <source>
        <dbReference type="PROSITE" id="PS51194"/>
    </source>
</evidence>
<evidence type="ECO:0000256" key="11">
    <source>
        <dbReference type="HAMAP-Rule" id="MF_01382"/>
    </source>
</evidence>
<dbReference type="PROSITE" id="PS51192">
    <property type="entry name" value="HELICASE_ATP_BIND_1"/>
    <property type="match status" value="1"/>
</dbReference>
<gene>
    <name evidence="11" type="primary">secA</name>
    <name evidence="15" type="ORF">HALO32_03104</name>
</gene>
<comment type="catalytic activity">
    <reaction evidence="11">
        <text>ATP + H2O + cellular proteinSide 1 = ADP + phosphate + cellular proteinSide 2.</text>
        <dbReference type="EC" id="7.4.2.8"/>
    </reaction>
</comment>
<dbReference type="SUPFAM" id="SSF81767">
    <property type="entry name" value="Pre-protein crosslinking domain of SecA"/>
    <property type="match status" value="1"/>
</dbReference>
<feature type="domain" description="Helicase C-terminal" evidence="13">
    <location>
        <begin position="462"/>
        <end position="642"/>
    </location>
</feature>
<dbReference type="InterPro" id="IPR001650">
    <property type="entry name" value="Helicase_C-like"/>
</dbReference>
<evidence type="ECO:0000256" key="7">
    <source>
        <dbReference type="ARBA" id="ARBA00022927"/>
    </source>
</evidence>
<dbReference type="InterPro" id="IPR014001">
    <property type="entry name" value="Helicase_ATP-bd"/>
</dbReference>
<dbReference type="CDD" id="cd17928">
    <property type="entry name" value="DEXDc_SecA"/>
    <property type="match status" value="1"/>
</dbReference>
<dbReference type="Proteomes" id="UP000326725">
    <property type="component" value="Unassembled WGS sequence"/>
</dbReference>
<dbReference type="Gene3D" id="3.90.1440.10">
    <property type="entry name" value="SecA, preprotein cross-linking domain"/>
    <property type="match status" value="1"/>
</dbReference>
<dbReference type="GO" id="GO:0065002">
    <property type="term" value="P:intracellular protein transmembrane transport"/>
    <property type="evidence" value="ECO:0007669"/>
    <property type="project" value="UniProtKB-UniRule"/>
</dbReference>
<dbReference type="FunFam" id="3.40.50.300:FF:000429">
    <property type="entry name" value="Preprotein translocase subunit SecA"/>
    <property type="match status" value="1"/>
</dbReference>
<name>A0A5K1IC81_9GAMM</name>
<dbReference type="InterPro" id="IPR011130">
    <property type="entry name" value="SecA_preprotein_X-link_dom"/>
</dbReference>
<evidence type="ECO:0000256" key="10">
    <source>
        <dbReference type="ARBA" id="ARBA00023136"/>
    </source>
</evidence>
<feature type="domain" description="Helicase ATP-binding" evidence="12">
    <location>
        <begin position="118"/>
        <end position="296"/>
    </location>
</feature>
<keyword evidence="4" id="KW-0997">Cell inner membrane</keyword>
<feature type="domain" description="SecA family profile" evidence="14">
    <location>
        <begin position="32"/>
        <end position="623"/>
    </location>
</feature>
<dbReference type="InterPro" id="IPR036670">
    <property type="entry name" value="SecA_X-link_sf"/>
</dbReference>
<keyword evidence="10 11" id="KW-0472">Membrane</keyword>
<dbReference type="PROSITE" id="PS51196">
    <property type="entry name" value="SECA_MOTOR_DEAD"/>
    <property type="match status" value="1"/>
</dbReference>
<comment type="subunit">
    <text evidence="11">Monomer and homodimer. Part of the essential Sec protein translocation apparatus which comprises SecA, SecYEG and auxiliary proteins SecDF-YajC and YidC.</text>
</comment>
<evidence type="ECO:0000256" key="2">
    <source>
        <dbReference type="ARBA" id="ARBA00022475"/>
    </source>
</evidence>
<keyword evidence="1 11" id="KW-0813">Transport</keyword>
<proteinExistence type="inferred from homology"/>
<dbReference type="PROSITE" id="PS01312">
    <property type="entry name" value="SECA"/>
    <property type="match status" value="1"/>
</dbReference>
<dbReference type="InterPro" id="IPR044722">
    <property type="entry name" value="SecA_SF2_C"/>
</dbReference>
<comment type="subcellular location">
    <subcellularLocation>
        <location evidence="11">Cell membrane</location>
        <topology evidence="11">Peripheral membrane protein</topology>
        <orientation evidence="11">Cytoplasmic side</orientation>
    </subcellularLocation>
    <subcellularLocation>
        <location evidence="11">Cytoplasm</location>
    </subcellularLocation>
    <text evidence="11">Distribution is 50-50.</text>
</comment>
<keyword evidence="2 11" id="KW-1003">Cell membrane</keyword>
<evidence type="ECO:0000256" key="6">
    <source>
        <dbReference type="ARBA" id="ARBA00022840"/>
    </source>
</evidence>
<dbReference type="InterPro" id="IPR011115">
    <property type="entry name" value="SecA_DEAD"/>
</dbReference>
<dbReference type="PANTHER" id="PTHR30612:SF0">
    <property type="entry name" value="CHLOROPLAST PROTEIN-TRANSPORTING ATPASE"/>
    <property type="match status" value="1"/>
</dbReference>
<feature type="binding site" evidence="11">
    <location>
        <position position="544"/>
    </location>
    <ligand>
        <name>ATP</name>
        <dbReference type="ChEBI" id="CHEBI:30616"/>
    </ligand>
</feature>
<comment type="similarity">
    <text evidence="11">Belongs to the SecA family.</text>
</comment>
<dbReference type="GO" id="GO:0008564">
    <property type="term" value="F:protein-exporting ATPase activity"/>
    <property type="evidence" value="ECO:0007669"/>
    <property type="project" value="UniProtKB-EC"/>
</dbReference>
<dbReference type="SUPFAM" id="SSF52540">
    <property type="entry name" value="P-loop containing nucleoside triphosphate hydrolases"/>
    <property type="match status" value="2"/>
</dbReference>
<dbReference type="PANTHER" id="PTHR30612">
    <property type="entry name" value="SECA INNER MEMBRANE COMPONENT OF SEC PROTEIN SECRETION SYSTEM"/>
    <property type="match status" value="1"/>
</dbReference>
<keyword evidence="6 11" id="KW-0067">ATP-binding</keyword>
<dbReference type="GO" id="GO:0031522">
    <property type="term" value="C:cell envelope Sec protein transport complex"/>
    <property type="evidence" value="ECO:0007669"/>
    <property type="project" value="TreeGrafter"/>
</dbReference>
<dbReference type="RefSeq" id="WP_151444801.1">
    <property type="nucleotide sequence ID" value="NZ_CABVOU010000043.1"/>
</dbReference>
<dbReference type="InterPro" id="IPR020937">
    <property type="entry name" value="SecA_CS"/>
</dbReference>
<accession>A0A5K1IC81</accession>
<dbReference type="GO" id="GO:0017038">
    <property type="term" value="P:protein import"/>
    <property type="evidence" value="ECO:0007669"/>
    <property type="project" value="InterPro"/>
</dbReference>
<dbReference type="InterPro" id="IPR000185">
    <property type="entry name" value="SecA"/>
</dbReference>
<dbReference type="AlphaFoldDB" id="A0A5K1IC81"/>
<evidence type="ECO:0000256" key="8">
    <source>
        <dbReference type="ARBA" id="ARBA00022967"/>
    </source>
</evidence>
<dbReference type="GO" id="GO:0005524">
    <property type="term" value="F:ATP binding"/>
    <property type="evidence" value="ECO:0007669"/>
    <property type="project" value="UniProtKB-UniRule"/>
</dbReference>
<evidence type="ECO:0000256" key="1">
    <source>
        <dbReference type="ARBA" id="ARBA00022448"/>
    </source>
</evidence>
<dbReference type="InterPro" id="IPR014018">
    <property type="entry name" value="SecA_motor_DEAD"/>
</dbReference>
<evidence type="ECO:0000256" key="4">
    <source>
        <dbReference type="ARBA" id="ARBA00022519"/>
    </source>
</evidence>